<dbReference type="PANTHER" id="PTHR45913:SF19">
    <property type="entry name" value="LOW QUALITY PROTEIN: ZINC FINGER BED DOMAIN-CONTAINING PROTEIN 5-LIKE"/>
    <property type="match status" value="1"/>
</dbReference>
<dbReference type="PANTHER" id="PTHR45913">
    <property type="entry name" value="EPM2A-INTERACTING PROTEIN 1"/>
    <property type="match status" value="1"/>
</dbReference>
<dbReference type="EMBL" id="GGMS01006561">
    <property type="protein sequence ID" value="MBY75764.1"/>
    <property type="molecule type" value="Transcribed_RNA"/>
</dbReference>
<accession>A0A2S2QDE8</accession>
<organism evidence="1">
    <name type="scientific">Sipha flava</name>
    <name type="common">yellow sugarcane aphid</name>
    <dbReference type="NCBI Taxonomy" id="143950"/>
    <lineage>
        <taxon>Eukaryota</taxon>
        <taxon>Metazoa</taxon>
        <taxon>Ecdysozoa</taxon>
        <taxon>Arthropoda</taxon>
        <taxon>Hexapoda</taxon>
        <taxon>Insecta</taxon>
        <taxon>Pterygota</taxon>
        <taxon>Neoptera</taxon>
        <taxon>Paraneoptera</taxon>
        <taxon>Hemiptera</taxon>
        <taxon>Sternorrhyncha</taxon>
        <taxon>Aphidomorpha</taxon>
        <taxon>Aphidoidea</taxon>
        <taxon>Aphididae</taxon>
        <taxon>Sipha</taxon>
    </lineage>
</organism>
<proteinExistence type="predicted"/>
<name>A0A2S2QDE8_9HEMI</name>
<dbReference type="InterPro" id="IPR012337">
    <property type="entry name" value="RNaseH-like_sf"/>
</dbReference>
<dbReference type="AlphaFoldDB" id="A0A2S2QDE8"/>
<gene>
    <name evidence="1" type="primary">ZMYM6_0</name>
    <name evidence="1" type="ORF">g.124591</name>
</gene>
<evidence type="ECO:0000313" key="1">
    <source>
        <dbReference type="EMBL" id="MBY75764.1"/>
    </source>
</evidence>
<reference evidence="1" key="1">
    <citation type="submission" date="2018-04" db="EMBL/GenBank/DDBJ databases">
        <title>Transcriptome assembly of Sipha flava.</title>
        <authorList>
            <person name="Scully E.D."/>
            <person name="Geib S.M."/>
            <person name="Palmer N.A."/>
            <person name="Koch K."/>
            <person name="Bradshaw J."/>
            <person name="Heng-Moss T."/>
            <person name="Sarath G."/>
        </authorList>
    </citation>
    <scope>NUCLEOTIDE SEQUENCE</scope>
</reference>
<dbReference type="OrthoDB" id="6610689at2759"/>
<dbReference type="SUPFAM" id="SSF53098">
    <property type="entry name" value="Ribonuclease H-like"/>
    <property type="match status" value="1"/>
</dbReference>
<protein>
    <submittedName>
        <fullName evidence="1">Zinc finger MYM-type protein 6</fullName>
    </submittedName>
</protein>
<sequence>MNFKQTNLLNFYKKNNNDIATNSVSESVDNIIASPSKKKKKGTFVRNYNDDYIKYGFICFSSDSNDIPKPQCVLCSVILSNEAMKPAKLIRHLESKHKEFNNKPIDFFIRKGKELTAQKKVMSATSKVDYSLVKASYLVAFRIAKCKKPYNIGETLIKPCLLDVTSEFLGPSATKKMNDLPLSNDTISRRIIDISVDIEEQVIDKIKLSKWFSIQLDESTDVSQKAILLCYVRFIDFQTSEMCEDLLCCCELPSHTTGSEVFKRLNEYLKKNQLNWENCVSVCTDDAASMTGKYSGVVSRIKNVANIHFVHIHCIIHKQHLVAKKMSPDLNEVLTEAVKIINFIKCNALNSRLFLILCEEMGSENSHLLMHAEVR</sequence>